<proteinExistence type="predicted"/>
<dbReference type="AlphaFoldDB" id="A0A0G4HHC5"/>
<organism evidence="4">
    <name type="scientific">Chromera velia CCMP2878</name>
    <dbReference type="NCBI Taxonomy" id="1169474"/>
    <lineage>
        <taxon>Eukaryota</taxon>
        <taxon>Sar</taxon>
        <taxon>Alveolata</taxon>
        <taxon>Colpodellida</taxon>
        <taxon>Chromeraceae</taxon>
        <taxon>Chromera</taxon>
    </lineage>
</organism>
<dbReference type="GO" id="GO:0048471">
    <property type="term" value="C:perinuclear region of cytoplasm"/>
    <property type="evidence" value="ECO:0007669"/>
    <property type="project" value="TreeGrafter"/>
</dbReference>
<evidence type="ECO:0000256" key="3">
    <source>
        <dbReference type="ARBA" id="ARBA00022737"/>
    </source>
</evidence>
<dbReference type="EMBL" id="CDMZ01002663">
    <property type="protein sequence ID" value="CEM43350.1"/>
    <property type="molecule type" value="Genomic_DNA"/>
</dbReference>
<keyword evidence="1" id="KW-0343">GTPase activation</keyword>
<evidence type="ECO:0000313" key="4">
    <source>
        <dbReference type="EMBL" id="CEM43350.1"/>
    </source>
</evidence>
<dbReference type="GO" id="GO:0031267">
    <property type="term" value="F:small GTPase binding"/>
    <property type="evidence" value="ECO:0007669"/>
    <property type="project" value="TreeGrafter"/>
</dbReference>
<dbReference type="PANTHER" id="PTHR24113:SF12">
    <property type="entry name" value="RAN GTPASE-ACTIVATING PROTEIN 1"/>
    <property type="match status" value="1"/>
</dbReference>
<keyword evidence="3" id="KW-0677">Repeat</keyword>
<dbReference type="VEuPathDB" id="CryptoDB:Cvel_27468"/>
<accession>A0A0G4HHC5</accession>
<protein>
    <submittedName>
        <fullName evidence="4">Uncharacterized protein</fullName>
    </submittedName>
</protein>
<dbReference type="InterPro" id="IPR032675">
    <property type="entry name" value="LRR_dom_sf"/>
</dbReference>
<sequence length="354" mass="37247">MSVLGLALGGSGCPALQKLDLCWMENGDEGVAGLAEGLGGGCLSSLRDLSLEVTTRRWGFHAEESVGGRGMHRSGRGFEHRQASCSPNCELRLAGLSRGTGQLPALHTLHCAQHSTIGTEGAQSLSALMSGGGVPSLKDLKVNVEGLGQEGFQPLAAALSSPYVSALRVLHVKFRGVGTANAAAEVGLFSAALTLIRSSPQVGGALGWGSSCDRGGLCVMRCVQLSSLRELRFGDSSRFSDSSFGVEGGRALSEIVVAEKLPSLKTLEAVVVALTDGGVRVLIERWTNHPPPPLQVIDLQSNQLTGELTDSLLAFLGSQRISSLETLCLNNNQGIDEWSKQLLRMSFPEVDVKM</sequence>
<dbReference type="PANTHER" id="PTHR24113">
    <property type="entry name" value="RAN GTPASE-ACTIVATING PROTEIN 1"/>
    <property type="match status" value="1"/>
</dbReference>
<reference evidence="4" key="1">
    <citation type="submission" date="2014-11" db="EMBL/GenBank/DDBJ databases">
        <authorList>
            <person name="Otto D Thomas"/>
            <person name="Naeem Raeece"/>
        </authorList>
    </citation>
    <scope>NUCLEOTIDE SEQUENCE</scope>
</reference>
<dbReference type="GO" id="GO:0005829">
    <property type="term" value="C:cytosol"/>
    <property type="evidence" value="ECO:0007669"/>
    <property type="project" value="TreeGrafter"/>
</dbReference>
<evidence type="ECO:0000256" key="2">
    <source>
        <dbReference type="ARBA" id="ARBA00022614"/>
    </source>
</evidence>
<evidence type="ECO:0000256" key="1">
    <source>
        <dbReference type="ARBA" id="ARBA00022468"/>
    </source>
</evidence>
<gene>
    <name evidence="4" type="ORF">Cvel_27468</name>
</gene>
<dbReference type="GO" id="GO:0005096">
    <property type="term" value="F:GTPase activator activity"/>
    <property type="evidence" value="ECO:0007669"/>
    <property type="project" value="UniProtKB-KW"/>
</dbReference>
<dbReference type="Gene3D" id="3.80.10.10">
    <property type="entry name" value="Ribonuclease Inhibitor"/>
    <property type="match status" value="2"/>
</dbReference>
<dbReference type="GO" id="GO:0006913">
    <property type="term" value="P:nucleocytoplasmic transport"/>
    <property type="evidence" value="ECO:0007669"/>
    <property type="project" value="TreeGrafter"/>
</dbReference>
<dbReference type="GO" id="GO:0005634">
    <property type="term" value="C:nucleus"/>
    <property type="evidence" value="ECO:0007669"/>
    <property type="project" value="TreeGrafter"/>
</dbReference>
<keyword evidence="2" id="KW-0433">Leucine-rich repeat</keyword>
<name>A0A0G4HHC5_9ALVE</name>
<dbReference type="SUPFAM" id="SSF52047">
    <property type="entry name" value="RNI-like"/>
    <property type="match status" value="1"/>
</dbReference>
<dbReference type="PhylomeDB" id="A0A0G4HHC5"/>
<dbReference type="InterPro" id="IPR027038">
    <property type="entry name" value="RanGap"/>
</dbReference>